<name>A0ACC6RIW7_9BURK</name>
<dbReference type="EMBL" id="JAYMRU010000007">
    <property type="protein sequence ID" value="MEM5400785.1"/>
    <property type="molecule type" value="Genomic_DNA"/>
</dbReference>
<sequence length="85" mass="9252">MAHALNKRMQKDVTARIFSATSTGEYTWPEVVMGAAEFIGNVIGSNVENQIQAQEMVSYVQRFVVQALHTAGVAKEKGSGLILPE</sequence>
<proteinExistence type="predicted"/>
<evidence type="ECO:0000313" key="2">
    <source>
        <dbReference type="Proteomes" id="UP001392318"/>
    </source>
</evidence>
<protein>
    <submittedName>
        <fullName evidence="1">Uncharacterized protein</fullName>
    </submittedName>
</protein>
<evidence type="ECO:0000313" key="1">
    <source>
        <dbReference type="EMBL" id="MEM5400785.1"/>
    </source>
</evidence>
<reference evidence="1" key="1">
    <citation type="submission" date="2024-01" db="EMBL/GenBank/DDBJ databases">
        <title>The diversity of rhizobia nodulating Mimosa spp. in eleven states of Brazil covering several biomes is determined by host plant, location, and edaphic factors.</title>
        <authorList>
            <person name="Rouws L."/>
            <person name="Barauna A."/>
            <person name="Beukes C."/>
            <person name="De Faria S.M."/>
            <person name="Gross E."/>
            <person name="Dos Reis Junior F.B."/>
            <person name="Simon M."/>
            <person name="Maluk M."/>
            <person name="Odee D.W."/>
            <person name="Kenicer G."/>
            <person name="Young J.P.W."/>
            <person name="Reis V.M."/>
            <person name="Zilli J."/>
            <person name="James E.K."/>
        </authorList>
    </citation>
    <scope>NUCLEOTIDE SEQUENCE</scope>
    <source>
        <strain evidence="1">JPY452</strain>
    </source>
</reference>
<dbReference type="Proteomes" id="UP001392318">
    <property type="component" value="Unassembled WGS sequence"/>
</dbReference>
<keyword evidence="2" id="KW-1185">Reference proteome</keyword>
<organism evidence="1 2">
    <name type="scientific">Paraburkholderia unamae</name>
    <dbReference type="NCBI Taxonomy" id="219649"/>
    <lineage>
        <taxon>Bacteria</taxon>
        <taxon>Pseudomonadati</taxon>
        <taxon>Pseudomonadota</taxon>
        <taxon>Betaproteobacteria</taxon>
        <taxon>Burkholderiales</taxon>
        <taxon>Burkholderiaceae</taxon>
        <taxon>Paraburkholderia</taxon>
    </lineage>
</organism>
<accession>A0ACC6RIW7</accession>
<gene>
    <name evidence="1" type="ORF">VSR83_11900</name>
</gene>
<comment type="caution">
    <text evidence="1">The sequence shown here is derived from an EMBL/GenBank/DDBJ whole genome shotgun (WGS) entry which is preliminary data.</text>
</comment>